<gene>
    <name evidence="2" type="ORF">A8708_26780</name>
</gene>
<proteinExistence type="predicted"/>
<feature type="transmembrane region" description="Helical" evidence="1">
    <location>
        <begin position="74"/>
        <end position="93"/>
    </location>
</feature>
<evidence type="ECO:0000313" key="2">
    <source>
        <dbReference type="EMBL" id="OAS19317.1"/>
    </source>
</evidence>
<dbReference type="OrthoDB" id="1912744at2"/>
<keyword evidence="1" id="KW-1133">Transmembrane helix</keyword>
<comment type="caution">
    <text evidence="2">The sequence shown here is derived from an EMBL/GenBank/DDBJ whole genome shotgun (WGS) entry which is preliminary data.</text>
</comment>
<feature type="transmembrane region" description="Helical" evidence="1">
    <location>
        <begin position="227"/>
        <end position="246"/>
    </location>
</feature>
<keyword evidence="1" id="KW-0472">Membrane</keyword>
<sequence length="261" mass="29651">MNNNKTNKQSSEWNELDDVDQELRLLLIDYTVEYPNDEAIAQTIDVLRAYVDKPAKQRVPFFPLRLRQLHIRPFFWILNALFFSCGLLAWGLWKGDPYMIMLMVSPVPFLLGLLEIFRGRDEGLLELEMSCKYSGQQLMLMKLTVVGAYNVLLCFVLIAIFSAFGEPLLLSKLVIYWATPLTVTASIGFALASRMRGQVIAPVAIVVWLFTASGFITAMEFKQKSDILSPMICGAISVLAITLLIIQIKRLRRGQIDEIMH</sequence>
<evidence type="ECO:0000256" key="1">
    <source>
        <dbReference type="SAM" id="Phobius"/>
    </source>
</evidence>
<organism evidence="2 3">
    <name type="scientific">Paenibacillus oryzisoli</name>
    <dbReference type="NCBI Taxonomy" id="1850517"/>
    <lineage>
        <taxon>Bacteria</taxon>
        <taxon>Bacillati</taxon>
        <taxon>Bacillota</taxon>
        <taxon>Bacilli</taxon>
        <taxon>Bacillales</taxon>
        <taxon>Paenibacillaceae</taxon>
        <taxon>Paenibacillus</taxon>
    </lineage>
</organism>
<accession>A0A198ADQ4</accession>
<protein>
    <submittedName>
        <fullName evidence="2">Uncharacterized protein</fullName>
    </submittedName>
</protein>
<dbReference type="AlphaFoldDB" id="A0A198ADQ4"/>
<dbReference type="EMBL" id="LYPB01000058">
    <property type="protein sequence ID" value="OAS19317.1"/>
    <property type="molecule type" value="Genomic_DNA"/>
</dbReference>
<keyword evidence="3" id="KW-1185">Reference proteome</keyword>
<reference evidence="2 3" key="1">
    <citation type="submission" date="2016-05" db="EMBL/GenBank/DDBJ databases">
        <title>Paenibacillus sp. 1ZS3-15 nov., isolated from the rhizosphere soil.</title>
        <authorList>
            <person name="Zhang X.X."/>
            <person name="Zhang J."/>
        </authorList>
    </citation>
    <scope>NUCLEOTIDE SEQUENCE [LARGE SCALE GENOMIC DNA]</scope>
    <source>
        <strain evidence="2 3">1ZS3-15</strain>
    </source>
</reference>
<feature type="transmembrane region" description="Helical" evidence="1">
    <location>
        <begin position="199"/>
        <end position="221"/>
    </location>
</feature>
<feature type="transmembrane region" description="Helical" evidence="1">
    <location>
        <begin position="99"/>
        <end position="117"/>
    </location>
</feature>
<evidence type="ECO:0000313" key="3">
    <source>
        <dbReference type="Proteomes" id="UP000078454"/>
    </source>
</evidence>
<keyword evidence="1" id="KW-0812">Transmembrane</keyword>
<feature type="transmembrane region" description="Helical" evidence="1">
    <location>
        <begin position="173"/>
        <end position="192"/>
    </location>
</feature>
<name>A0A198ADQ4_9BACL</name>
<dbReference type="Proteomes" id="UP000078454">
    <property type="component" value="Unassembled WGS sequence"/>
</dbReference>
<dbReference type="RefSeq" id="WP_068663715.1">
    <property type="nucleotide sequence ID" value="NZ_LYPB01000058.1"/>
</dbReference>
<dbReference type="STRING" id="1850517.A8708_26780"/>
<feature type="transmembrane region" description="Helical" evidence="1">
    <location>
        <begin position="138"/>
        <end position="161"/>
    </location>
</feature>